<dbReference type="AlphaFoldDB" id="A0A0E0FNC6"/>
<dbReference type="Proteomes" id="UP000006591">
    <property type="component" value="Chromosome 1"/>
</dbReference>
<protein>
    <submittedName>
        <fullName evidence="1">Uncharacterized protein</fullName>
    </submittedName>
</protein>
<reference evidence="1" key="1">
    <citation type="submission" date="2015-04" db="UniProtKB">
        <authorList>
            <consortium name="EnsemblPlants"/>
        </authorList>
    </citation>
    <scope>IDENTIFICATION</scope>
    <source>
        <strain evidence="1">SL10</strain>
    </source>
</reference>
<dbReference type="EnsemblPlants" id="ONIVA01G22680.1">
    <property type="protein sequence ID" value="ONIVA01G22680.1"/>
    <property type="gene ID" value="ONIVA01G22680"/>
</dbReference>
<sequence>MPAKEETIVYEADPDALTVDLVDDPLVKEFRDKLVDEVLTIDAGDMEALFEEHQENPELERTLMLISQSDQDPPMATPHETLITFL</sequence>
<name>A0A0E0FNC6_ORYNI</name>
<dbReference type="HOGENOM" id="CLU_2593541_0_0_1"/>
<proteinExistence type="predicted"/>
<keyword evidence="2" id="KW-1185">Reference proteome</keyword>
<evidence type="ECO:0000313" key="2">
    <source>
        <dbReference type="Proteomes" id="UP000006591"/>
    </source>
</evidence>
<accession>A0A0E0FNC6</accession>
<organism evidence="1">
    <name type="scientific">Oryza nivara</name>
    <name type="common">Indian wild rice</name>
    <name type="synonym">Oryza sativa f. spontanea</name>
    <dbReference type="NCBI Taxonomy" id="4536"/>
    <lineage>
        <taxon>Eukaryota</taxon>
        <taxon>Viridiplantae</taxon>
        <taxon>Streptophyta</taxon>
        <taxon>Embryophyta</taxon>
        <taxon>Tracheophyta</taxon>
        <taxon>Spermatophyta</taxon>
        <taxon>Magnoliopsida</taxon>
        <taxon>Liliopsida</taxon>
        <taxon>Poales</taxon>
        <taxon>Poaceae</taxon>
        <taxon>BOP clade</taxon>
        <taxon>Oryzoideae</taxon>
        <taxon>Oryzeae</taxon>
        <taxon>Oryzinae</taxon>
        <taxon>Oryza</taxon>
    </lineage>
</organism>
<reference evidence="1" key="2">
    <citation type="submission" date="2018-04" db="EMBL/GenBank/DDBJ databases">
        <title>OnivRS2 (Oryza nivara Reference Sequence Version 2).</title>
        <authorList>
            <person name="Zhang J."/>
            <person name="Kudrna D."/>
            <person name="Lee S."/>
            <person name="Talag J."/>
            <person name="Rajasekar S."/>
            <person name="Welchert J."/>
            <person name="Hsing Y.-I."/>
            <person name="Wing R.A."/>
        </authorList>
    </citation>
    <scope>NUCLEOTIDE SEQUENCE [LARGE SCALE GENOMIC DNA]</scope>
</reference>
<dbReference type="OMA" id="MATPHET"/>
<evidence type="ECO:0000313" key="1">
    <source>
        <dbReference type="EnsemblPlants" id="ONIVA01G22680.1"/>
    </source>
</evidence>
<dbReference type="Gramene" id="ONIVA01G22680.1">
    <property type="protein sequence ID" value="ONIVA01G22680.1"/>
    <property type="gene ID" value="ONIVA01G22680"/>
</dbReference>